<gene>
    <name evidence="2" type="ORF">TMSB3V08_LOCUS10490</name>
</gene>
<name>A0A7R9HSR4_9NEOP</name>
<dbReference type="Pfam" id="PF15991">
    <property type="entry name" value="G_path_suppress"/>
    <property type="match status" value="1"/>
</dbReference>
<sequence>MPSVTLNRPKRSEEMWETLKVYIIKQRQKKKQEQEADEEVERQRKERERQQKQDVMTLGETREQILQLEMRLKELKDEKHQLFLQLKKVLNEDDNRRRQLVKENNDMMSLHGYPAVAISGHPQLFLQQSIPLAGRAPIYKVAPQHTLLPPGTLKRSRSPSPPPQSYHQGYGYKPGTIPGYSTQKLDDGRRGHEYVRAVLWNSKYKAPLPEFYLTCGNEHCRPRGDWPVTTDNKSWSEVLYHNMWSGLCSDQKTSCDDHYTSLGYHKVHACYYDRPNSIKSPACHKISRKVEPIIIPSIDVLDKFVNTSVVSASGQFNGLLERVAAS</sequence>
<organism evidence="2">
    <name type="scientific">Timema monikensis</name>
    <dbReference type="NCBI Taxonomy" id="170555"/>
    <lineage>
        <taxon>Eukaryota</taxon>
        <taxon>Metazoa</taxon>
        <taxon>Ecdysozoa</taxon>
        <taxon>Arthropoda</taxon>
        <taxon>Hexapoda</taxon>
        <taxon>Insecta</taxon>
        <taxon>Pterygota</taxon>
        <taxon>Neoptera</taxon>
        <taxon>Polyneoptera</taxon>
        <taxon>Phasmatodea</taxon>
        <taxon>Timematodea</taxon>
        <taxon>Timematoidea</taxon>
        <taxon>Timematidae</taxon>
        <taxon>Timema</taxon>
    </lineage>
</organism>
<evidence type="ECO:0000256" key="1">
    <source>
        <dbReference type="SAM" id="MobiDB-lite"/>
    </source>
</evidence>
<dbReference type="GO" id="GO:0003712">
    <property type="term" value="F:transcription coregulator activity"/>
    <property type="evidence" value="ECO:0007669"/>
    <property type="project" value="TreeGrafter"/>
</dbReference>
<evidence type="ECO:0008006" key="3">
    <source>
        <dbReference type="Google" id="ProtNLM"/>
    </source>
</evidence>
<protein>
    <recommendedName>
        <fullName evidence="3">G protein pathway suppressor 2</fullName>
    </recommendedName>
</protein>
<dbReference type="EMBL" id="OB796827">
    <property type="protein sequence ID" value="CAD7433826.1"/>
    <property type="molecule type" value="Genomic_DNA"/>
</dbReference>
<dbReference type="PANTHER" id="PTHR22654:SF2">
    <property type="entry name" value="G PROTEIN PATHWAY SUPPRESSOR 2"/>
    <property type="match status" value="1"/>
</dbReference>
<dbReference type="PANTHER" id="PTHR22654">
    <property type="entry name" value="G PROTEIN PATHWAY SUPPRESSOR 2"/>
    <property type="match status" value="1"/>
</dbReference>
<feature type="region of interest" description="Disordered" evidence="1">
    <location>
        <begin position="26"/>
        <end position="53"/>
    </location>
</feature>
<accession>A0A7R9HSR4</accession>
<dbReference type="InterPro" id="IPR026094">
    <property type="entry name" value="GPS2"/>
</dbReference>
<proteinExistence type="predicted"/>
<dbReference type="AlphaFoldDB" id="A0A7R9HSR4"/>
<evidence type="ECO:0000313" key="2">
    <source>
        <dbReference type="EMBL" id="CAD7433826.1"/>
    </source>
</evidence>
<dbReference type="GO" id="GO:0006357">
    <property type="term" value="P:regulation of transcription by RNA polymerase II"/>
    <property type="evidence" value="ECO:0007669"/>
    <property type="project" value="TreeGrafter"/>
</dbReference>
<dbReference type="GO" id="GO:0005667">
    <property type="term" value="C:transcription regulator complex"/>
    <property type="evidence" value="ECO:0007669"/>
    <property type="project" value="TreeGrafter"/>
</dbReference>
<feature type="compositionally biased region" description="Basic and acidic residues" evidence="1">
    <location>
        <begin position="41"/>
        <end position="52"/>
    </location>
</feature>
<reference evidence="2" key="1">
    <citation type="submission" date="2020-11" db="EMBL/GenBank/DDBJ databases">
        <authorList>
            <person name="Tran Van P."/>
        </authorList>
    </citation>
    <scope>NUCLEOTIDE SEQUENCE</scope>
</reference>
<feature type="region of interest" description="Disordered" evidence="1">
    <location>
        <begin position="149"/>
        <end position="186"/>
    </location>
</feature>